<dbReference type="PANTHER" id="PTHR44846">
    <property type="entry name" value="MANNOSYL-D-GLYCERATE TRANSPORT/METABOLISM SYSTEM REPRESSOR MNGR-RELATED"/>
    <property type="match status" value="1"/>
</dbReference>
<dbReference type="GO" id="GO:0045892">
    <property type="term" value="P:negative regulation of DNA-templated transcription"/>
    <property type="evidence" value="ECO:0007669"/>
    <property type="project" value="TreeGrafter"/>
</dbReference>
<dbReference type="PROSITE" id="PS50949">
    <property type="entry name" value="HTH_GNTR"/>
    <property type="match status" value="1"/>
</dbReference>
<dbReference type="Gene3D" id="3.40.1410.10">
    <property type="entry name" value="Chorismate lyase-like"/>
    <property type="match status" value="1"/>
</dbReference>
<evidence type="ECO:0000256" key="2">
    <source>
        <dbReference type="ARBA" id="ARBA00023125"/>
    </source>
</evidence>
<keyword evidence="1" id="KW-0805">Transcription regulation</keyword>
<dbReference type="InterPro" id="IPR028978">
    <property type="entry name" value="Chorismate_lyase_/UTRA_dom_sf"/>
</dbReference>
<organism evidence="5">
    <name type="scientific">marine sediment metagenome</name>
    <dbReference type="NCBI Taxonomy" id="412755"/>
    <lineage>
        <taxon>unclassified sequences</taxon>
        <taxon>metagenomes</taxon>
        <taxon>ecological metagenomes</taxon>
    </lineage>
</organism>
<dbReference type="InterPro" id="IPR036388">
    <property type="entry name" value="WH-like_DNA-bd_sf"/>
</dbReference>
<dbReference type="SMART" id="SM00866">
    <property type="entry name" value="UTRA"/>
    <property type="match status" value="1"/>
</dbReference>
<dbReference type="Pfam" id="PF07702">
    <property type="entry name" value="UTRA"/>
    <property type="match status" value="1"/>
</dbReference>
<dbReference type="SMART" id="SM00345">
    <property type="entry name" value="HTH_GNTR"/>
    <property type="match status" value="1"/>
</dbReference>
<dbReference type="Pfam" id="PF00392">
    <property type="entry name" value="GntR"/>
    <property type="match status" value="1"/>
</dbReference>
<dbReference type="SUPFAM" id="SSF64288">
    <property type="entry name" value="Chorismate lyase-like"/>
    <property type="match status" value="1"/>
</dbReference>
<comment type="caution">
    <text evidence="5">The sequence shown here is derived from an EMBL/GenBank/DDBJ whole genome shotgun (WGS) entry which is preliminary data.</text>
</comment>
<dbReference type="GO" id="GO:0003700">
    <property type="term" value="F:DNA-binding transcription factor activity"/>
    <property type="evidence" value="ECO:0007669"/>
    <property type="project" value="InterPro"/>
</dbReference>
<proteinExistence type="predicted"/>
<sequence length="238" mass="26644">MSRQPIYAILADELVRDIRTGLYPLGSLLPTEIEMAEDRGLSRSTVRAALGRLVQLGLVTRQKGVGTRVTSIEPGSYNPSTTSIEELAHFGAATHRTLLGIEEVTLDMTLAKRLGVPAGSRWFRVRTLRSDIKTAALPICFTENYIDIELPGVIHDIGDYSELIATRIASRYGSVVDEVRQVIRPRILDEELCSLLRTAPNELALEIRRQYCSAGRLIYVSLSQHPADRFEYHMSLHR</sequence>
<accession>A0A0F9TNL9</accession>
<feature type="domain" description="HTH gntR-type" evidence="4">
    <location>
        <begin position="4"/>
        <end position="72"/>
    </location>
</feature>
<dbReference type="GO" id="GO:0003677">
    <property type="term" value="F:DNA binding"/>
    <property type="evidence" value="ECO:0007669"/>
    <property type="project" value="UniProtKB-KW"/>
</dbReference>
<protein>
    <recommendedName>
        <fullName evidence="4">HTH gntR-type domain-containing protein</fullName>
    </recommendedName>
</protein>
<dbReference type="AlphaFoldDB" id="A0A0F9TNL9"/>
<dbReference type="InterPro" id="IPR011663">
    <property type="entry name" value="UTRA"/>
</dbReference>
<evidence type="ECO:0000256" key="3">
    <source>
        <dbReference type="ARBA" id="ARBA00023163"/>
    </source>
</evidence>
<dbReference type="InterPro" id="IPR036390">
    <property type="entry name" value="WH_DNA-bd_sf"/>
</dbReference>
<evidence type="ECO:0000259" key="4">
    <source>
        <dbReference type="PROSITE" id="PS50949"/>
    </source>
</evidence>
<dbReference type="PRINTS" id="PR00035">
    <property type="entry name" value="HTHGNTR"/>
</dbReference>
<dbReference type="SUPFAM" id="SSF46785">
    <property type="entry name" value="Winged helix' DNA-binding domain"/>
    <property type="match status" value="1"/>
</dbReference>
<dbReference type="InterPro" id="IPR000524">
    <property type="entry name" value="Tscrpt_reg_HTH_GntR"/>
</dbReference>
<reference evidence="5" key="1">
    <citation type="journal article" date="2015" name="Nature">
        <title>Complex archaea that bridge the gap between prokaryotes and eukaryotes.</title>
        <authorList>
            <person name="Spang A."/>
            <person name="Saw J.H."/>
            <person name="Jorgensen S.L."/>
            <person name="Zaremba-Niedzwiedzka K."/>
            <person name="Martijn J."/>
            <person name="Lind A.E."/>
            <person name="van Eijk R."/>
            <person name="Schleper C."/>
            <person name="Guy L."/>
            <person name="Ettema T.J."/>
        </authorList>
    </citation>
    <scope>NUCLEOTIDE SEQUENCE</scope>
</reference>
<name>A0A0F9TNL9_9ZZZZ</name>
<dbReference type="InterPro" id="IPR050679">
    <property type="entry name" value="Bact_HTH_transcr_reg"/>
</dbReference>
<evidence type="ECO:0000313" key="5">
    <source>
        <dbReference type="EMBL" id="KKN80874.1"/>
    </source>
</evidence>
<evidence type="ECO:0000256" key="1">
    <source>
        <dbReference type="ARBA" id="ARBA00023015"/>
    </source>
</evidence>
<gene>
    <name evidence="5" type="ORF">LCGC14_0325380</name>
</gene>
<keyword evidence="3" id="KW-0804">Transcription</keyword>
<dbReference type="CDD" id="cd07377">
    <property type="entry name" value="WHTH_GntR"/>
    <property type="match status" value="1"/>
</dbReference>
<dbReference type="PANTHER" id="PTHR44846:SF17">
    <property type="entry name" value="GNTR-FAMILY TRANSCRIPTIONAL REGULATOR"/>
    <property type="match status" value="1"/>
</dbReference>
<keyword evidence="2" id="KW-0238">DNA-binding</keyword>
<dbReference type="Gene3D" id="1.10.10.10">
    <property type="entry name" value="Winged helix-like DNA-binding domain superfamily/Winged helix DNA-binding domain"/>
    <property type="match status" value="1"/>
</dbReference>
<dbReference type="EMBL" id="LAZR01000224">
    <property type="protein sequence ID" value="KKN80874.1"/>
    <property type="molecule type" value="Genomic_DNA"/>
</dbReference>